<evidence type="ECO:0000256" key="2">
    <source>
        <dbReference type="ARBA" id="ARBA00023125"/>
    </source>
</evidence>
<dbReference type="PROSITE" id="PS50932">
    <property type="entry name" value="HTH_LACI_2"/>
    <property type="match status" value="1"/>
</dbReference>
<dbReference type="CDD" id="cd01574">
    <property type="entry name" value="PBP1_LacI"/>
    <property type="match status" value="1"/>
</dbReference>
<dbReference type="STRING" id="1892869.ACGLYG10_1500"/>
<gene>
    <name evidence="5" type="ORF">ACGLYG10_1500</name>
</gene>
<dbReference type="SUPFAM" id="SSF53822">
    <property type="entry name" value="Periplasmic binding protein-like I"/>
    <property type="match status" value="1"/>
</dbReference>
<dbReference type="InterPro" id="IPR010982">
    <property type="entry name" value="Lambda_DNA-bd_dom_sf"/>
</dbReference>
<protein>
    <recommendedName>
        <fullName evidence="4">HTH lacI-type domain-containing protein</fullName>
    </recommendedName>
</protein>
<dbReference type="GO" id="GO:0003700">
    <property type="term" value="F:DNA-binding transcription factor activity"/>
    <property type="evidence" value="ECO:0007669"/>
    <property type="project" value="TreeGrafter"/>
</dbReference>
<dbReference type="SUPFAM" id="SSF47413">
    <property type="entry name" value="lambda repressor-like DNA-binding domains"/>
    <property type="match status" value="1"/>
</dbReference>
<dbReference type="Gene3D" id="3.40.50.2300">
    <property type="match status" value="2"/>
</dbReference>
<dbReference type="PANTHER" id="PTHR30146">
    <property type="entry name" value="LACI-RELATED TRANSCRIPTIONAL REPRESSOR"/>
    <property type="match status" value="1"/>
</dbReference>
<organism evidence="5 6">
    <name type="scientific">Actinomyces glycerinitolerans</name>
    <dbReference type="NCBI Taxonomy" id="1892869"/>
    <lineage>
        <taxon>Bacteria</taxon>
        <taxon>Bacillati</taxon>
        <taxon>Actinomycetota</taxon>
        <taxon>Actinomycetes</taxon>
        <taxon>Actinomycetales</taxon>
        <taxon>Actinomycetaceae</taxon>
        <taxon>Actinomyces</taxon>
    </lineage>
</organism>
<dbReference type="Gene3D" id="1.10.260.40">
    <property type="entry name" value="lambda repressor-like DNA-binding domains"/>
    <property type="match status" value="1"/>
</dbReference>
<dbReference type="EMBL" id="FQTT01000010">
    <property type="protein sequence ID" value="SHE25284.1"/>
    <property type="molecule type" value="Genomic_DNA"/>
</dbReference>
<dbReference type="CDD" id="cd01392">
    <property type="entry name" value="HTH_LacI"/>
    <property type="match status" value="1"/>
</dbReference>
<evidence type="ECO:0000256" key="3">
    <source>
        <dbReference type="ARBA" id="ARBA00023163"/>
    </source>
</evidence>
<reference evidence="6" key="1">
    <citation type="submission" date="2016-09" db="EMBL/GenBank/DDBJ databases">
        <authorList>
            <person name="Strepis N."/>
        </authorList>
    </citation>
    <scope>NUCLEOTIDE SEQUENCE [LARGE SCALE GENOMIC DNA]</scope>
</reference>
<evidence type="ECO:0000256" key="1">
    <source>
        <dbReference type="ARBA" id="ARBA00023015"/>
    </source>
</evidence>
<dbReference type="InterPro" id="IPR028082">
    <property type="entry name" value="Peripla_BP_I"/>
</dbReference>
<dbReference type="InterPro" id="IPR000843">
    <property type="entry name" value="HTH_LacI"/>
</dbReference>
<evidence type="ECO:0000313" key="5">
    <source>
        <dbReference type="EMBL" id="SHE25284.1"/>
    </source>
</evidence>
<accession>A0A1M4RZ80</accession>
<dbReference type="SMART" id="SM00354">
    <property type="entry name" value="HTH_LACI"/>
    <property type="match status" value="1"/>
</dbReference>
<dbReference type="PANTHER" id="PTHR30146:SF109">
    <property type="entry name" value="HTH-TYPE TRANSCRIPTIONAL REGULATOR GALS"/>
    <property type="match status" value="1"/>
</dbReference>
<evidence type="ECO:0000259" key="4">
    <source>
        <dbReference type="PROSITE" id="PS50932"/>
    </source>
</evidence>
<keyword evidence="3" id="KW-0804">Transcription</keyword>
<sequence>MTVSRVLSGSPKVSERTRTRVETVIRELGYFGNSAARQLVSGRPETLAIVTSDTLPYGYAQTISGVAQRARKAGMSSLICVLDRDDDDPVEQAVASVASHQPAGVVVIDYDALAHSVIPRIPEYLPVIDVGPPQSGESSGRPYVALDEYGGAYEVARHLIELGHTSIFVVAQPNNDPPERRSIGVFDALRDARLPIYPLVRCGSWEPSSGYRACKQLLEEYGELVTALVCPNDELALGAIRAIRDAGLSVPGDVSVTGFDGIPLAGVMTPTLTTLRQDFTTAGRTAVELLLRLLDRSGMASTPPEPITIASEFIRGESTAAPHPHRGLVRAAGA</sequence>
<keyword evidence="2" id="KW-0238">DNA-binding</keyword>
<feature type="domain" description="HTH lacI-type" evidence="4">
    <location>
        <begin position="1"/>
        <end position="41"/>
    </location>
</feature>
<keyword evidence="6" id="KW-1185">Reference proteome</keyword>
<dbReference type="Pfam" id="PF00356">
    <property type="entry name" value="LacI"/>
    <property type="match status" value="1"/>
</dbReference>
<proteinExistence type="predicted"/>
<dbReference type="InterPro" id="IPR046335">
    <property type="entry name" value="LacI/GalR-like_sensor"/>
</dbReference>
<evidence type="ECO:0000313" key="6">
    <source>
        <dbReference type="Proteomes" id="UP000184291"/>
    </source>
</evidence>
<dbReference type="Pfam" id="PF13377">
    <property type="entry name" value="Peripla_BP_3"/>
    <property type="match status" value="1"/>
</dbReference>
<dbReference type="GO" id="GO:0000976">
    <property type="term" value="F:transcription cis-regulatory region binding"/>
    <property type="evidence" value="ECO:0007669"/>
    <property type="project" value="TreeGrafter"/>
</dbReference>
<name>A0A1M4RZ80_9ACTO</name>
<dbReference type="AlphaFoldDB" id="A0A1M4RZ80"/>
<dbReference type="Proteomes" id="UP000184291">
    <property type="component" value="Unassembled WGS sequence"/>
</dbReference>
<keyword evidence="1" id="KW-0805">Transcription regulation</keyword>